<evidence type="ECO:0000313" key="8">
    <source>
        <dbReference type="Proteomes" id="UP000182360"/>
    </source>
</evidence>
<dbReference type="InterPro" id="IPR013324">
    <property type="entry name" value="RNA_pol_sigma_r3/r4-like"/>
</dbReference>
<reference evidence="7 8" key="1">
    <citation type="submission" date="2016-10" db="EMBL/GenBank/DDBJ databases">
        <authorList>
            <person name="de Groot N.N."/>
        </authorList>
    </citation>
    <scope>NUCLEOTIDE SEQUENCE [LARGE SCALE GENOMIC DNA]</scope>
    <source>
        <strain evidence="7 8">B25</strain>
    </source>
</reference>
<dbReference type="OrthoDB" id="340239at2"/>
<dbReference type="GO" id="GO:0003677">
    <property type="term" value="F:DNA binding"/>
    <property type="evidence" value="ECO:0007669"/>
    <property type="project" value="InterPro"/>
</dbReference>
<dbReference type="STRING" id="163.SAMN04487775_10668"/>
<dbReference type="Gene3D" id="1.10.1740.10">
    <property type="match status" value="1"/>
</dbReference>
<dbReference type="eggNOG" id="COG1595">
    <property type="taxonomic scope" value="Bacteria"/>
</dbReference>
<keyword evidence="8" id="KW-1185">Reference proteome</keyword>
<evidence type="ECO:0000259" key="6">
    <source>
        <dbReference type="Pfam" id="PF08281"/>
    </source>
</evidence>
<dbReference type="CDD" id="cd06171">
    <property type="entry name" value="Sigma70_r4"/>
    <property type="match status" value="1"/>
</dbReference>
<dbReference type="InterPro" id="IPR007627">
    <property type="entry name" value="RNA_pol_sigma70_r2"/>
</dbReference>
<comment type="similarity">
    <text evidence="1">Belongs to the sigma-70 factor family. ECF subfamily.</text>
</comment>
<dbReference type="PANTHER" id="PTHR43133">
    <property type="entry name" value="RNA POLYMERASE ECF-TYPE SIGMA FACTO"/>
    <property type="match status" value="1"/>
</dbReference>
<dbReference type="Gene3D" id="1.10.10.10">
    <property type="entry name" value="Winged helix-like DNA-binding domain superfamily/Winged helix DNA-binding domain"/>
    <property type="match status" value="1"/>
</dbReference>
<keyword evidence="3" id="KW-0731">Sigma factor</keyword>
<name>A0A1H9CG75_9SPIR</name>
<evidence type="ECO:0000259" key="5">
    <source>
        <dbReference type="Pfam" id="PF04542"/>
    </source>
</evidence>
<evidence type="ECO:0000256" key="3">
    <source>
        <dbReference type="ARBA" id="ARBA00023082"/>
    </source>
</evidence>
<evidence type="ECO:0000256" key="4">
    <source>
        <dbReference type="ARBA" id="ARBA00023163"/>
    </source>
</evidence>
<gene>
    <name evidence="7" type="ORF">SAMN04487977_102166</name>
</gene>
<keyword evidence="4" id="KW-0804">Transcription</keyword>
<dbReference type="AlphaFoldDB" id="A0A1H9CG75"/>
<dbReference type="Proteomes" id="UP000182360">
    <property type="component" value="Unassembled WGS sequence"/>
</dbReference>
<dbReference type="GO" id="GO:0006352">
    <property type="term" value="P:DNA-templated transcription initiation"/>
    <property type="evidence" value="ECO:0007669"/>
    <property type="project" value="InterPro"/>
</dbReference>
<evidence type="ECO:0000256" key="2">
    <source>
        <dbReference type="ARBA" id="ARBA00023015"/>
    </source>
</evidence>
<dbReference type="InterPro" id="IPR014284">
    <property type="entry name" value="RNA_pol_sigma-70_dom"/>
</dbReference>
<dbReference type="InterPro" id="IPR039425">
    <property type="entry name" value="RNA_pol_sigma-70-like"/>
</dbReference>
<feature type="domain" description="RNA polymerase sigma factor 70 region 4 type 2" evidence="6">
    <location>
        <begin position="126"/>
        <end position="176"/>
    </location>
</feature>
<sequence>MFNNITGNQQESNEALCAGNPVDFKKIYDATMQMLFKVSYRIVNDEEAAEDLAHDSLIKANEKNLTFPTINDAKYWLIRVVKNASINYIKRKERERKAYEKVLYEDHRKTETGEVDLLKAESISKAREALKKLPENLQDVLMLREYADLNYKEIGRILGITEGNVKVRIFRAREQLVKIIGEDNVFLPE</sequence>
<proteinExistence type="inferred from homology"/>
<feature type="domain" description="RNA polymerase sigma-70 region 2" evidence="5">
    <location>
        <begin position="28"/>
        <end position="94"/>
    </location>
</feature>
<dbReference type="SUPFAM" id="SSF88946">
    <property type="entry name" value="Sigma2 domain of RNA polymerase sigma factors"/>
    <property type="match status" value="1"/>
</dbReference>
<dbReference type="InterPro" id="IPR013249">
    <property type="entry name" value="RNA_pol_sigma70_r4_t2"/>
</dbReference>
<dbReference type="InterPro" id="IPR013325">
    <property type="entry name" value="RNA_pol_sigma_r2"/>
</dbReference>
<dbReference type="RefSeq" id="WP_074641205.1">
    <property type="nucleotide sequence ID" value="NZ_AP025286.1"/>
</dbReference>
<dbReference type="PANTHER" id="PTHR43133:SF60">
    <property type="entry name" value="RNA POLYMERASE SIGMA FACTOR SIGV"/>
    <property type="match status" value="1"/>
</dbReference>
<dbReference type="InterPro" id="IPR036388">
    <property type="entry name" value="WH-like_DNA-bd_sf"/>
</dbReference>
<protein>
    <submittedName>
        <fullName evidence="7">RNA polymerase sigma-70 factor, ECF subfamily</fullName>
    </submittedName>
</protein>
<evidence type="ECO:0000313" key="7">
    <source>
        <dbReference type="EMBL" id="SEQ00154.1"/>
    </source>
</evidence>
<dbReference type="NCBIfam" id="TIGR02937">
    <property type="entry name" value="sigma70-ECF"/>
    <property type="match status" value="1"/>
</dbReference>
<dbReference type="SUPFAM" id="SSF88659">
    <property type="entry name" value="Sigma3 and sigma4 domains of RNA polymerase sigma factors"/>
    <property type="match status" value="1"/>
</dbReference>
<dbReference type="Pfam" id="PF08281">
    <property type="entry name" value="Sigma70_r4_2"/>
    <property type="match status" value="1"/>
</dbReference>
<keyword evidence="2" id="KW-0805">Transcription regulation</keyword>
<accession>A0A1H9CG75</accession>
<dbReference type="Pfam" id="PF04542">
    <property type="entry name" value="Sigma70_r2"/>
    <property type="match status" value="1"/>
</dbReference>
<evidence type="ECO:0000256" key="1">
    <source>
        <dbReference type="ARBA" id="ARBA00010641"/>
    </source>
</evidence>
<dbReference type="GO" id="GO:0016987">
    <property type="term" value="F:sigma factor activity"/>
    <property type="evidence" value="ECO:0007669"/>
    <property type="project" value="UniProtKB-KW"/>
</dbReference>
<organism evidence="7 8">
    <name type="scientific">Treponema bryantii</name>
    <dbReference type="NCBI Taxonomy" id="163"/>
    <lineage>
        <taxon>Bacteria</taxon>
        <taxon>Pseudomonadati</taxon>
        <taxon>Spirochaetota</taxon>
        <taxon>Spirochaetia</taxon>
        <taxon>Spirochaetales</taxon>
        <taxon>Treponemataceae</taxon>
        <taxon>Treponema</taxon>
    </lineage>
</organism>
<dbReference type="EMBL" id="FOFU01000002">
    <property type="protein sequence ID" value="SEQ00154.1"/>
    <property type="molecule type" value="Genomic_DNA"/>
</dbReference>